<dbReference type="STRING" id="582667.SAMN05192568_10825"/>
<dbReference type="Proteomes" id="UP000199048">
    <property type="component" value="Unassembled WGS sequence"/>
</dbReference>
<reference evidence="3" key="1">
    <citation type="submission" date="2016-10" db="EMBL/GenBank/DDBJ databases">
        <authorList>
            <person name="Varghese N."/>
            <person name="Submissions S."/>
        </authorList>
    </citation>
    <scope>NUCLEOTIDE SEQUENCE [LARGE SCALE GENOMIC DNA]</scope>
    <source>
        <strain evidence="3">BL36</strain>
    </source>
</reference>
<dbReference type="Gene3D" id="1.10.10.1550">
    <property type="entry name" value="ROS/MUCR transcriptional regulator protein"/>
    <property type="match status" value="1"/>
</dbReference>
<name>A0A1I4UZZ4_9HYPH</name>
<sequence length="153" mass="16908">MTKMSSQKLLPHSCLELAAEITAAYVTNNHIAVADLPGLFESIHWALCNLQQPSDELHSAIATTEVPTPAQIRRSVQHDHIMSFIDGRLYRTLKRHLTAHGLTPETYRARYRLPSDYPTVAPSYAEQRSAIAKAIGLGVPGARSVRQPQQAAE</sequence>
<proteinExistence type="inferred from homology"/>
<evidence type="ECO:0000313" key="3">
    <source>
        <dbReference type="Proteomes" id="UP000199048"/>
    </source>
</evidence>
<dbReference type="Pfam" id="PF05443">
    <property type="entry name" value="ROS_MUCR"/>
    <property type="match status" value="1"/>
</dbReference>
<dbReference type="GO" id="GO:0008270">
    <property type="term" value="F:zinc ion binding"/>
    <property type="evidence" value="ECO:0007669"/>
    <property type="project" value="InterPro"/>
</dbReference>
<evidence type="ECO:0000256" key="1">
    <source>
        <dbReference type="ARBA" id="ARBA00007031"/>
    </source>
</evidence>
<dbReference type="GO" id="GO:0003677">
    <property type="term" value="F:DNA binding"/>
    <property type="evidence" value="ECO:0007669"/>
    <property type="project" value="InterPro"/>
</dbReference>
<dbReference type="GO" id="GO:0006355">
    <property type="term" value="P:regulation of DNA-templated transcription"/>
    <property type="evidence" value="ECO:0007669"/>
    <property type="project" value="InterPro"/>
</dbReference>
<organism evidence="2 3">
    <name type="scientific">Methylobacterium pseudosasicola</name>
    <dbReference type="NCBI Taxonomy" id="582667"/>
    <lineage>
        <taxon>Bacteria</taxon>
        <taxon>Pseudomonadati</taxon>
        <taxon>Pseudomonadota</taxon>
        <taxon>Alphaproteobacteria</taxon>
        <taxon>Hyphomicrobiales</taxon>
        <taxon>Methylobacteriaceae</taxon>
        <taxon>Methylobacterium</taxon>
    </lineage>
</organism>
<dbReference type="EMBL" id="FOTK01000082">
    <property type="protein sequence ID" value="SFM94320.1"/>
    <property type="molecule type" value="Genomic_DNA"/>
</dbReference>
<keyword evidence="3" id="KW-1185">Reference proteome</keyword>
<comment type="similarity">
    <text evidence="1">Belongs to the ros/MucR family.</text>
</comment>
<dbReference type="InterPro" id="IPR008807">
    <property type="entry name" value="ROS_MUCR"/>
</dbReference>
<accession>A0A1I4UZZ4</accession>
<protein>
    <submittedName>
        <fullName evidence="2">Transcriptional regulator, MucR family</fullName>
    </submittedName>
</protein>
<dbReference type="AlphaFoldDB" id="A0A1I4UZZ4"/>
<dbReference type="InterPro" id="IPR041920">
    <property type="entry name" value="ROS/MUCR_sf"/>
</dbReference>
<gene>
    <name evidence="2" type="ORF">SAMN05192568_10825</name>
</gene>
<evidence type="ECO:0000313" key="2">
    <source>
        <dbReference type="EMBL" id="SFM94320.1"/>
    </source>
</evidence>